<dbReference type="AlphaFoldDB" id="A0A1R3KLW8"/>
<protein>
    <submittedName>
        <fullName evidence="1">ZIP transporter</fullName>
    </submittedName>
</protein>
<reference evidence="2" key="1">
    <citation type="submission" date="2013-09" db="EMBL/GenBank/DDBJ databases">
        <title>Corchorus olitorius genome sequencing.</title>
        <authorList>
            <person name="Alam M."/>
            <person name="Haque M.S."/>
            <person name="Islam M.S."/>
            <person name="Emdad E.M."/>
            <person name="Islam M.M."/>
            <person name="Ahmed B."/>
            <person name="Halim A."/>
            <person name="Hossen Q.M.M."/>
            <person name="Hossain M.Z."/>
            <person name="Ahmed R."/>
            <person name="Khan M.M."/>
            <person name="Islam R."/>
            <person name="Rashid M.M."/>
            <person name="Khan S.A."/>
            <person name="Rahman M.S."/>
            <person name="Alam M."/>
            <person name="Yahiya A.S."/>
            <person name="Khan M.S."/>
            <person name="Azam M.S."/>
            <person name="Haque T."/>
            <person name="Lashkar M.Z.H."/>
            <person name="Akhand A.I."/>
            <person name="Morshed G."/>
            <person name="Roy S."/>
            <person name="Uddin K.S."/>
            <person name="Rabeya T."/>
            <person name="Hossain A.S."/>
            <person name="Chowdhury A."/>
            <person name="Snigdha A.R."/>
            <person name="Mortoza M.S."/>
            <person name="Matin S.A."/>
            <person name="Hoque S.M.E."/>
            <person name="Islam M.K."/>
            <person name="Roy D.K."/>
            <person name="Haider R."/>
            <person name="Moosa M.M."/>
            <person name="Elias S.M."/>
            <person name="Hasan A.M."/>
            <person name="Jahan S."/>
            <person name="Shafiuddin M."/>
            <person name="Mahmood N."/>
            <person name="Shommy N.S."/>
        </authorList>
    </citation>
    <scope>NUCLEOTIDE SEQUENCE [LARGE SCALE GENOMIC DNA]</scope>
    <source>
        <strain evidence="2">cv. O-4</strain>
    </source>
</reference>
<dbReference type="OrthoDB" id="1739384at2759"/>
<sequence length="37" mass="3694">MAATTVNCSVPLFFVKLGPQWAGICNGTAAGIILAAS</sequence>
<evidence type="ECO:0000313" key="2">
    <source>
        <dbReference type="Proteomes" id="UP000187203"/>
    </source>
</evidence>
<dbReference type="STRING" id="93759.A0A1R3KLW8"/>
<gene>
    <name evidence="1" type="ORF">COLO4_06802</name>
</gene>
<organism evidence="1 2">
    <name type="scientific">Corchorus olitorius</name>
    <dbReference type="NCBI Taxonomy" id="93759"/>
    <lineage>
        <taxon>Eukaryota</taxon>
        <taxon>Viridiplantae</taxon>
        <taxon>Streptophyta</taxon>
        <taxon>Embryophyta</taxon>
        <taxon>Tracheophyta</taxon>
        <taxon>Spermatophyta</taxon>
        <taxon>Magnoliopsida</taxon>
        <taxon>eudicotyledons</taxon>
        <taxon>Gunneridae</taxon>
        <taxon>Pentapetalae</taxon>
        <taxon>rosids</taxon>
        <taxon>malvids</taxon>
        <taxon>Malvales</taxon>
        <taxon>Malvaceae</taxon>
        <taxon>Grewioideae</taxon>
        <taxon>Apeibeae</taxon>
        <taxon>Corchorus</taxon>
    </lineage>
</organism>
<evidence type="ECO:0000313" key="1">
    <source>
        <dbReference type="EMBL" id="OMP08064.1"/>
    </source>
</evidence>
<keyword evidence="2" id="KW-1185">Reference proteome</keyword>
<dbReference type="EMBL" id="AWUE01012915">
    <property type="protein sequence ID" value="OMP08064.1"/>
    <property type="molecule type" value="Genomic_DNA"/>
</dbReference>
<dbReference type="Proteomes" id="UP000187203">
    <property type="component" value="Unassembled WGS sequence"/>
</dbReference>
<comment type="caution">
    <text evidence="1">The sequence shown here is derived from an EMBL/GenBank/DDBJ whole genome shotgun (WGS) entry which is preliminary data.</text>
</comment>
<accession>A0A1R3KLW8</accession>
<name>A0A1R3KLW8_9ROSI</name>
<proteinExistence type="predicted"/>